<organism evidence="2 3">
    <name type="scientific">Fusarium avenaceum</name>
    <dbReference type="NCBI Taxonomy" id="40199"/>
    <lineage>
        <taxon>Eukaryota</taxon>
        <taxon>Fungi</taxon>
        <taxon>Dikarya</taxon>
        <taxon>Ascomycota</taxon>
        <taxon>Pezizomycotina</taxon>
        <taxon>Sordariomycetes</taxon>
        <taxon>Hypocreomycetidae</taxon>
        <taxon>Hypocreales</taxon>
        <taxon>Nectriaceae</taxon>
        <taxon>Fusarium</taxon>
        <taxon>Fusarium tricinctum species complex</taxon>
    </lineage>
</organism>
<dbReference type="EMBL" id="JAGPUO010000034">
    <property type="protein sequence ID" value="KAG5655170.1"/>
    <property type="molecule type" value="Genomic_DNA"/>
</dbReference>
<evidence type="ECO:0000313" key="2">
    <source>
        <dbReference type="EMBL" id="KAG5655170.1"/>
    </source>
</evidence>
<gene>
    <name evidence="2" type="ORF">KAF25_001943</name>
</gene>
<feature type="signal peptide" evidence="1">
    <location>
        <begin position="1"/>
        <end position="19"/>
    </location>
</feature>
<evidence type="ECO:0000313" key="3">
    <source>
        <dbReference type="Proteomes" id="UP000782241"/>
    </source>
</evidence>
<protein>
    <recommendedName>
        <fullName evidence="4">Lipocalin-like domain-containing protein</fullName>
    </recommendedName>
</protein>
<dbReference type="Proteomes" id="UP000782241">
    <property type="component" value="Unassembled WGS sequence"/>
</dbReference>
<evidence type="ECO:0000256" key="1">
    <source>
        <dbReference type="SAM" id="SignalP"/>
    </source>
</evidence>
<comment type="caution">
    <text evidence="2">The sequence shown here is derived from an EMBL/GenBank/DDBJ whole genome shotgun (WGS) entry which is preliminary data.</text>
</comment>
<evidence type="ECO:0008006" key="4">
    <source>
        <dbReference type="Google" id="ProtNLM"/>
    </source>
</evidence>
<name>A0A9P7KNS1_9HYPO</name>
<keyword evidence="3" id="KW-1185">Reference proteome</keyword>
<keyword evidence="1" id="KW-0732">Signal</keyword>
<feature type="chain" id="PRO_5040337082" description="Lipocalin-like domain-containing protein" evidence="1">
    <location>
        <begin position="20"/>
        <end position="175"/>
    </location>
</feature>
<reference evidence="2" key="1">
    <citation type="submission" date="2021-04" db="EMBL/GenBank/DDBJ databases">
        <title>Draft genome of Fusarium avenaceum strain F156N33, isolated from an atmospheric sample in Virginia.</title>
        <authorList>
            <person name="Yang S."/>
            <person name="Vinatzer B.A."/>
            <person name="Coleman J."/>
        </authorList>
    </citation>
    <scope>NUCLEOTIDE SEQUENCE</scope>
    <source>
        <strain evidence="2">F156N33</strain>
    </source>
</reference>
<accession>A0A9P7KNS1</accession>
<proteinExistence type="predicted"/>
<dbReference type="AlphaFoldDB" id="A0A9P7KNS1"/>
<sequence>MKPYTLSLAFGLMFGSSQAISMVNYSPSCGVDPDFGPWYYELLKNNEDPTTTSSYTDFFARNGSLIVLGNKATGANAILQSRAAMLPADGSIQWNHFPNKTVVAKDSATEKTFHVYGVMQTVTTADGNCSTTYFQTLFTVAKDPVTHRANLTPQGGSLLVYDGFLIEPSEDPCPN</sequence>